<dbReference type="EMBL" id="JANPWB010000009">
    <property type="protein sequence ID" value="KAJ1148482.1"/>
    <property type="molecule type" value="Genomic_DNA"/>
</dbReference>
<accession>A0AAV7R6U1</accession>
<proteinExistence type="predicted"/>
<evidence type="ECO:0000313" key="2">
    <source>
        <dbReference type="Proteomes" id="UP001066276"/>
    </source>
</evidence>
<organism evidence="1 2">
    <name type="scientific">Pleurodeles waltl</name>
    <name type="common">Iberian ribbed newt</name>
    <dbReference type="NCBI Taxonomy" id="8319"/>
    <lineage>
        <taxon>Eukaryota</taxon>
        <taxon>Metazoa</taxon>
        <taxon>Chordata</taxon>
        <taxon>Craniata</taxon>
        <taxon>Vertebrata</taxon>
        <taxon>Euteleostomi</taxon>
        <taxon>Amphibia</taxon>
        <taxon>Batrachia</taxon>
        <taxon>Caudata</taxon>
        <taxon>Salamandroidea</taxon>
        <taxon>Salamandridae</taxon>
        <taxon>Pleurodelinae</taxon>
        <taxon>Pleurodeles</taxon>
    </lineage>
</organism>
<reference evidence="1" key="1">
    <citation type="journal article" date="2022" name="bioRxiv">
        <title>Sequencing and chromosome-scale assembly of the giantPleurodeles waltlgenome.</title>
        <authorList>
            <person name="Brown T."/>
            <person name="Elewa A."/>
            <person name="Iarovenko S."/>
            <person name="Subramanian E."/>
            <person name="Araus A.J."/>
            <person name="Petzold A."/>
            <person name="Susuki M."/>
            <person name="Suzuki K.-i.T."/>
            <person name="Hayashi T."/>
            <person name="Toyoda A."/>
            <person name="Oliveira C."/>
            <person name="Osipova E."/>
            <person name="Leigh N.D."/>
            <person name="Simon A."/>
            <person name="Yun M.H."/>
        </authorList>
    </citation>
    <scope>NUCLEOTIDE SEQUENCE</scope>
    <source>
        <strain evidence="1">20211129_DDA</strain>
        <tissue evidence="1">Liver</tissue>
    </source>
</reference>
<gene>
    <name evidence="1" type="ORF">NDU88_001317</name>
</gene>
<sequence>MQNRDLRKDKFHVIVIACDLSGKFKDQRILSPMSICPIVRESPLCFQLDPQERVLCMWTPRRNKWEENGDKQR</sequence>
<evidence type="ECO:0000313" key="1">
    <source>
        <dbReference type="EMBL" id="KAJ1148482.1"/>
    </source>
</evidence>
<dbReference type="AlphaFoldDB" id="A0AAV7R6U1"/>
<name>A0AAV7R6U1_PLEWA</name>
<protein>
    <submittedName>
        <fullName evidence="1">Uncharacterized protein</fullName>
    </submittedName>
</protein>
<comment type="caution">
    <text evidence="1">The sequence shown here is derived from an EMBL/GenBank/DDBJ whole genome shotgun (WGS) entry which is preliminary data.</text>
</comment>
<dbReference type="Proteomes" id="UP001066276">
    <property type="component" value="Chromosome 5"/>
</dbReference>
<keyword evidence="2" id="KW-1185">Reference proteome</keyword>